<gene>
    <name evidence="2" type="ORF">M9Y10_029254</name>
</gene>
<keyword evidence="1" id="KW-0812">Transmembrane</keyword>
<dbReference type="EMBL" id="JAPFFF010000004">
    <property type="protein sequence ID" value="KAK8892032.1"/>
    <property type="molecule type" value="Genomic_DNA"/>
</dbReference>
<name>A0ABR2KM85_9EUKA</name>
<evidence type="ECO:0000313" key="3">
    <source>
        <dbReference type="Proteomes" id="UP001470230"/>
    </source>
</evidence>
<keyword evidence="1" id="KW-0472">Membrane</keyword>
<organism evidence="2 3">
    <name type="scientific">Tritrichomonas musculus</name>
    <dbReference type="NCBI Taxonomy" id="1915356"/>
    <lineage>
        <taxon>Eukaryota</taxon>
        <taxon>Metamonada</taxon>
        <taxon>Parabasalia</taxon>
        <taxon>Tritrichomonadida</taxon>
        <taxon>Tritrichomonadidae</taxon>
        <taxon>Tritrichomonas</taxon>
    </lineage>
</organism>
<accession>A0ABR2KM85</accession>
<proteinExistence type="predicted"/>
<keyword evidence="1" id="KW-1133">Transmembrane helix</keyword>
<dbReference type="InterPro" id="IPR011050">
    <property type="entry name" value="Pectin_lyase_fold/virulence"/>
</dbReference>
<evidence type="ECO:0000256" key="1">
    <source>
        <dbReference type="SAM" id="Phobius"/>
    </source>
</evidence>
<sequence>MLFLYFFPFLIESKFGMQIPIGSYLFLRNGSFLFNSHTMIKAPGNLITIPALSTFRAFSIKNLYVSTNTEHFITNSQFLQRFSFDINRCHFSKFLKSPISFVFSDNCYTNKTDELQSKFSFIDCCFVNCNDINDNGGALCLINATSNLEFNSCTFTNCFCLKSGGAIYINNCPYVSMTDTQFDNCYIITNYVTQTFEFGGAIYISEVNGSINLDRLTFNNCHTEKFGGGSIYVSNSSTLLIQNTTINTSYSTYPLAHRTDGGGALILNVLNIEFRDITCINCSSRFGSGISVNTNVHHFDSYNISHIKGGGLVGINCTTIGGCFAFHSSNFTNLYGVSITDYEPAEGEHYMILFSSCVGKVSNINFANLENSETGAFYFRNFACQKFDHYVSEDRLYYLLELDCIIAENIRSTDYFALFSNHTNSCEIFIIINNIYAPNITGSWSYVDYIDIHTSNNTLCYIPSPTPLFSSTEDFSYSLFFSQTGNFSSSCPFSETSVFTETTDFTNSAEFSNSNVFTYTLEFEETWEFTSSKEFTKSNGFAATSCFTPSRPFTPSSEYRSRIPRPSITNYNMGIGTKDGKGTKNDLGLATIYVCIALLAVLLIVVIVFTICKTRKPTVERNVRVNQPDEFYFPDFDNLEEPN</sequence>
<evidence type="ECO:0008006" key="4">
    <source>
        <dbReference type="Google" id="ProtNLM"/>
    </source>
</evidence>
<protein>
    <recommendedName>
        <fullName evidence="4">Right handed beta helix domain-containing protein</fullName>
    </recommendedName>
</protein>
<dbReference type="SUPFAM" id="SSF51126">
    <property type="entry name" value="Pectin lyase-like"/>
    <property type="match status" value="1"/>
</dbReference>
<keyword evidence="3" id="KW-1185">Reference proteome</keyword>
<feature type="transmembrane region" description="Helical" evidence="1">
    <location>
        <begin position="587"/>
        <end position="612"/>
    </location>
</feature>
<evidence type="ECO:0000313" key="2">
    <source>
        <dbReference type="EMBL" id="KAK8892032.1"/>
    </source>
</evidence>
<reference evidence="2 3" key="1">
    <citation type="submission" date="2024-04" db="EMBL/GenBank/DDBJ databases">
        <title>Tritrichomonas musculus Genome.</title>
        <authorList>
            <person name="Alves-Ferreira E."/>
            <person name="Grigg M."/>
            <person name="Lorenzi H."/>
            <person name="Galac M."/>
        </authorList>
    </citation>
    <scope>NUCLEOTIDE SEQUENCE [LARGE SCALE GENOMIC DNA]</scope>
    <source>
        <strain evidence="2 3">EAF2021</strain>
    </source>
</reference>
<dbReference type="Proteomes" id="UP001470230">
    <property type="component" value="Unassembled WGS sequence"/>
</dbReference>
<comment type="caution">
    <text evidence="2">The sequence shown here is derived from an EMBL/GenBank/DDBJ whole genome shotgun (WGS) entry which is preliminary data.</text>
</comment>